<accession>A0AAF3F4I4</accession>
<keyword evidence="3" id="KW-1185">Reference proteome</keyword>
<dbReference type="AlphaFoldDB" id="A0AAF3F4I4"/>
<keyword evidence="1" id="KW-0175">Coiled coil</keyword>
<dbReference type="Proteomes" id="UP000887575">
    <property type="component" value="Unassembled WGS sequence"/>
</dbReference>
<name>A0AAF3F4I4_9BILA</name>
<sequence>MGSPSTSHSTFDIVYFSYLPWHVKREILSNLTPIDMLNLAEIDIEFRELIQSHPKRLHSIGTSNDLNIEVLRNGITRRYWRDYYSDTYHPKKIERFRREETQGYSLVFCAGDDRRYEQEQELLLSNCILDVFECPHPKHLSLGVVAKHLEKPEVDTAPQLIEMIDAFKAKEMNLIEMQHIFENNEAVDRFLENEKIRSLECLSLDISEANLHKFVDVKIPKLLLYVHDHTEELGAQLIAFAEQMIDQWEQGEREIDTLFLTLETDDDFGEDEIENILNFEINEMAHQLGFGRLGSFKEKTIDRRFRLIKRLDGTGLLIMTGAISVVLVKCDYAFRRERGLGTSSQFEIFHGRVEGLLYKLRTIEENEGRLRRYGKETVKEEMKEVVDSGSFAIFGIETLEEDADESEETLQERAKEKENEEVAEEEIKEEILADLEVALKELNEYRKNVPLRELSIDQLWDDKESQISKRTMRSLVYGLRGDAFPSRPDHDRRPDQRIVLEYADECLKAGHLLPYYETF</sequence>
<evidence type="ECO:0000313" key="4">
    <source>
        <dbReference type="WBParaSite" id="MBELARI_LOCUS21484"/>
    </source>
</evidence>
<evidence type="ECO:0000313" key="3">
    <source>
        <dbReference type="Proteomes" id="UP000887575"/>
    </source>
</evidence>
<feature type="coiled-coil region" evidence="1">
    <location>
        <begin position="396"/>
        <end position="448"/>
    </location>
</feature>
<dbReference type="PROSITE" id="PS50181">
    <property type="entry name" value="FBOX"/>
    <property type="match status" value="1"/>
</dbReference>
<dbReference type="InterPro" id="IPR001810">
    <property type="entry name" value="F-box_dom"/>
</dbReference>
<organism evidence="3 4">
    <name type="scientific">Mesorhabditis belari</name>
    <dbReference type="NCBI Taxonomy" id="2138241"/>
    <lineage>
        <taxon>Eukaryota</taxon>
        <taxon>Metazoa</taxon>
        <taxon>Ecdysozoa</taxon>
        <taxon>Nematoda</taxon>
        <taxon>Chromadorea</taxon>
        <taxon>Rhabditida</taxon>
        <taxon>Rhabditina</taxon>
        <taxon>Rhabditomorpha</taxon>
        <taxon>Rhabditoidea</taxon>
        <taxon>Rhabditidae</taxon>
        <taxon>Mesorhabditinae</taxon>
        <taxon>Mesorhabditis</taxon>
    </lineage>
</organism>
<dbReference type="WBParaSite" id="MBELARI_LOCUS21484">
    <property type="protein sequence ID" value="MBELARI_LOCUS21484"/>
    <property type="gene ID" value="MBELARI_LOCUS21484"/>
</dbReference>
<evidence type="ECO:0000256" key="1">
    <source>
        <dbReference type="SAM" id="Coils"/>
    </source>
</evidence>
<evidence type="ECO:0000259" key="2">
    <source>
        <dbReference type="PROSITE" id="PS50181"/>
    </source>
</evidence>
<protein>
    <submittedName>
        <fullName evidence="4">F-box domain-containing protein</fullName>
    </submittedName>
</protein>
<proteinExistence type="predicted"/>
<reference evidence="4" key="1">
    <citation type="submission" date="2024-02" db="UniProtKB">
        <authorList>
            <consortium name="WormBaseParasite"/>
        </authorList>
    </citation>
    <scope>IDENTIFICATION</scope>
</reference>
<feature type="domain" description="F-box" evidence="2">
    <location>
        <begin position="13"/>
        <end position="60"/>
    </location>
</feature>